<dbReference type="Proteomes" id="UP000724874">
    <property type="component" value="Unassembled WGS sequence"/>
</dbReference>
<protein>
    <submittedName>
        <fullName evidence="2">Uncharacterized protein</fullName>
    </submittedName>
</protein>
<evidence type="ECO:0000256" key="1">
    <source>
        <dbReference type="SAM" id="MobiDB-lite"/>
    </source>
</evidence>
<keyword evidence="3" id="KW-1185">Reference proteome</keyword>
<organism evidence="2 3">
    <name type="scientific">Gymnopilus junonius</name>
    <name type="common">Spectacular rustgill mushroom</name>
    <name type="synonym">Gymnopilus spectabilis subsp. junonius</name>
    <dbReference type="NCBI Taxonomy" id="109634"/>
    <lineage>
        <taxon>Eukaryota</taxon>
        <taxon>Fungi</taxon>
        <taxon>Dikarya</taxon>
        <taxon>Basidiomycota</taxon>
        <taxon>Agaricomycotina</taxon>
        <taxon>Agaricomycetes</taxon>
        <taxon>Agaricomycetidae</taxon>
        <taxon>Agaricales</taxon>
        <taxon>Agaricineae</taxon>
        <taxon>Hymenogastraceae</taxon>
        <taxon>Gymnopilus</taxon>
    </lineage>
</organism>
<dbReference type="OrthoDB" id="2688840at2759"/>
<name>A0A9P5P1Y5_GYMJU</name>
<proteinExistence type="predicted"/>
<evidence type="ECO:0000313" key="3">
    <source>
        <dbReference type="Proteomes" id="UP000724874"/>
    </source>
</evidence>
<dbReference type="EMBL" id="JADNYJ010000002">
    <property type="protein sequence ID" value="KAF8912802.1"/>
    <property type="molecule type" value="Genomic_DNA"/>
</dbReference>
<dbReference type="AlphaFoldDB" id="A0A9P5P1Y5"/>
<reference evidence="2" key="1">
    <citation type="submission" date="2020-11" db="EMBL/GenBank/DDBJ databases">
        <authorList>
            <consortium name="DOE Joint Genome Institute"/>
            <person name="Ahrendt S."/>
            <person name="Riley R."/>
            <person name="Andreopoulos W."/>
            <person name="LaButti K."/>
            <person name="Pangilinan J."/>
            <person name="Ruiz-duenas F.J."/>
            <person name="Barrasa J.M."/>
            <person name="Sanchez-Garcia M."/>
            <person name="Camarero S."/>
            <person name="Miyauchi S."/>
            <person name="Serrano A."/>
            <person name="Linde D."/>
            <person name="Babiker R."/>
            <person name="Drula E."/>
            <person name="Ayuso-Fernandez I."/>
            <person name="Pacheco R."/>
            <person name="Padilla G."/>
            <person name="Ferreira P."/>
            <person name="Barriuso J."/>
            <person name="Kellner H."/>
            <person name="Castanera R."/>
            <person name="Alfaro M."/>
            <person name="Ramirez L."/>
            <person name="Pisabarro A.G."/>
            <person name="Kuo A."/>
            <person name="Tritt A."/>
            <person name="Lipzen A."/>
            <person name="He G."/>
            <person name="Yan M."/>
            <person name="Ng V."/>
            <person name="Cullen D."/>
            <person name="Martin F."/>
            <person name="Rosso M.-N."/>
            <person name="Henrissat B."/>
            <person name="Hibbett D."/>
            <person name="Martinez A.T."/>
            <person name="Grigoriev I.V."/>
        </authorList>
    </citation>
    <scope>NUCLEOTIDE SEQUENCE</scope>
    <source>
        <strain evidence="2">AH 44721</strain>
    </source>
</reference>
<sequence length="359" mass="40308">MSTCRTRSFSLTEIACSTPQCADALWPISTSSCQHQKHSDFDAADHGVDAFHRKRRHRDNSPPEAFSSSRPCGQKSKLDEKPRFATTPSEFKLSSRTRCLNESVWRPQPFVFKPFSEDRHECLPDLVRLRSSAFWELRQSITENGEGLVRRMRNYERSRSRNQVYQKAKEAEKRGRKRLSRLKKTYVNLSETSDDDEILISSVEFSKNVLCSAVVGKRARSVDDMDIDVQSDGWASAHLIRSRSSNPSADYAYGMLNMLSNECQPLPLEGLSLTVSSDPSSPSTSACNPAKSSLFSLPLPSPNPTPNDWLPSSTNEKAVAALSLAMENGAGSINDYPLVWNYQGQSIRDQSHDIGELWH</sequence>
<feature type="region of interest" description="Disordered" evidence="1">
    <location>
        <begin position="54"/>
        <end position="87"/>
    </location>
</feature>
<evidence type="ECO:0000313" key="2">
    <source>
        <dbReference type="EMBL" id="KAF8912802.1"/>
    </source>
</evidence>
<gene>
    <name evidence="2" type="ORF">CPB84DRAFT_1759544</name>
</gene>
<comment type="caution">
    <text evidence="2">The sequence shown here is derived from an EMBL/GenBank/DDBJ whole genome shotgun (WGS) entry which is preliminary data.</text>
</comment>
<accession>A0A9P5P1Y5</accession>